<sequence length="321" mass="36721">MPLKSIRLFLAAALLTTGLPGHQVVGAPVVSSSATEVMTASSLHLVHRIPTTSTLIPTKTLYGPAATASSSNTKINNAVASLDPKTGQETLWMALGPPYGKKHVLEATYPVRDLPIAPIIDKTCVRTALAALAKYRETCCHDPQSDNFHRAWCSFAPTVEKCCGEYIPYNQSEYLNYPTYKRRYEEATPKDALDKKYPRRVWYEEVVGFVNATRMIIQHEPEAYRTRNIDVNKDWEGTCEIYAPQFDKEYWYWMWKLNKYAIEDADENGKVLGLEKWGPDNVIYDFNTQWRTIGSVCPPIYKNSTLWLDLERMIVKDNWHW</sequence>
<dbReference type="RefSeq" id="XP_064711109.1">
    <property type="nucleotide sequence ID" value="XM_064848485.1"/>
</dbReference>
<evidence type="ECO:0000313" key="2">
    <source>
        <dbReference type="EMBL" id="KAK5062837.1"/>
    </source>
</evidence>
<evidence type="ECO:0000256" key="1">
    <source>
        <dbReference type="SAM" id="SignalP"/>
    </source>
</evidence>
<evidence type="ECO:0000313" key="3">
    <source>
        <dbReference type="Proteomes" id="UP001358417"/>
    </source>
</evidence>
<feature type="chain" id="PRO_5043564111" evidence="1">
    <location>
        <begin position="27"/>
        <end position="321"/>
    </location>
</feature>
<dbReference type="AlphaFoldDB" id="A0AAV9NQT9"/>
<reference evidence="2 3" key="1">
    <citation type="submission" date="2023-08" db="EMBL/GenBank/DDBJ databases">
        <title>Black Yeasts Isolated from many extreme environments.</title>
        <authorList>
            <person name="Coleine C."/>
            <person name="Stajich J.E."/>
            <person name="Selbmann L."/>
        </authorList>
    </citation>
    <scope>NUCLEOTIDE SEQUENCE [LARGE SCALE GENOMIC DNA]</scope>
    <source>
        <strain evidence="2 3">CCFEE 5792</strain>
    </source>
</reference>
<dbReference type="EMBL" id="JAVRRD010000002">
    <property type="protein sequence ID" value="KAK5062837.1"/>
    <property type="molecule type" value="Genomic_DNA"/>
</dbReference>
<gene>
    <name evidence="2" type="ORF">LTR84_004912</name>
</gene>
<keyword evidence="3" id="KW-1185">Reference proteome</keyword>
<name>A0AAV9NQT9_9EURO</name>
<comment type="caution">
    <text evidence="2">The sequence shown here is derived from an EMBL/GenBank/DDBJ whole genome shotgun (WGS) entry which is preliminary data.</text>
</comment>
<keyword evidence="1" id="KW-0732">Signal</keyword>
<organism evidence="2 3">
    <name type="scientific">Exophiala bonariae</name>
    <dbReference type="NCBI Taxonomy" id="1690606"/>
    <lineage>
        <taxon>Eukaryota</taxon>
        <taxon>Fungi</taxon>
        <taxon>Dikarya</taxon>
        <taxon>Ascomycota</taxon>
        <taxon>Pezizomycotina</taxon>
        <taxon>Eurotiomycetes</taxon>
        <taxon>Chaetothyriomycetidae</taxon>
        <taxon>Chaetothyriales</taxon>
        <taxon>Herpotrichiellaceae</taxon>
        <taxon>Exophiala</taxon>
    </lineage>
</organism>
<dbReference type="GeneID" id="89973090"/>
<protein>
    <submittedName>
        <fullName evidence="2">Uncharacterized protein</fullName>
    </submittedName>
</protein>
<feature type="signal peptide" evidence="1">
    <location>
        <begin position="1"/>
        <end position="26"/>
    </location>
</feature>
<accession>A0AAV9NQT9</accession>
<dbReference type="Proteomes" id="UP001358417">
    <property type="component" value="Unassembled WGS sequence"/>
</dbReference>
<proteinExistence type="predicted"/>